<feature type="compositionally biased region" description="Basic and acidic residues" evidence="4">
    <location>
        <begin position="275"/>
        <end position="286"/>
    </location>
</feature>
<dbReference type="EMBL" id="RJVJ01000002">
    <property type="protein sequence ID" value="ROR37428.1"/>
    <property type="molecule type" value="Genomic_DNA"/>
</dbReference>
<feature type="region of interest" description="Disordered" evidence="4">
    <location>
        <begin position="275"/>
        <end position="299"/>
    </location>
</feature>
<dbReference type="PANTHER" id="PTHR43464">
    <property type="entry name" value="METHYLTRANSFERASE"/>
    <property type="match status" value="1"/>
</dbReference>
<dbReference type="Proteomes" id="UP000267408">
    <property type="component" value="Unassembled WGS sequence"/>
</dbReference>
<evidence type="ECO:0000259" key="5">
    <source>
        <dbReference type="Pfam" id="PF13649"/>
    </source>
</evidence>
<dbReference type="SUPFAM" id="SSF53335">
    <property type="entry name" value="S-adenosyl-L-methionine-dependent methyltransferases"/>
    <property type="match status" value="1"/>
</dbReference>
<evidence type="ECO:0000256" key="1">
    <source>
        <dbReference type="ARBA" id="ARBA00022603"/>
    </source>
</evidence>
<dbReference type="GO" id="GO:0008168">
    <property type="term" value="F:methyltransferase activity"/>
    <property type="evidence" value="ECO:0007669"/>
    <property type="project" value="UniProtKB-KW"/>
</dbReference>
<comment type="caution">
    <text evidence="6">The sequence shown here is derived from an EMBL/GenBank/DDBJ whole genome shotgun (WGS) entry which is preliminary data.</text>
</comment>
<keyword evidence="1 6" id="KW-0489">Methyltransferase</keyword>
<gene>
    <name evidence="6" type="ORF">EDD39_5571</name>
</gene>
<evidence type="ECO:0000256" key="3">
    <source>
        <dbReference type="ARBA" id="ARBA00022691"/>
    </source>
</evidence>
<keyword evidence="3" id="KW-0949">S-adenosyl-L-methionine</keyword>
<keyword evidence="2 6" id="KW-0808">Transferase</keyword>
<dbReference type="InterPro" id="IPR041698">
    <property type="entry name" value="Methyltransf_25"/>
</dbReference>
<sequence>MRDENHETYASNEAAGRPAGSRPPATADRSSRRAHGPVVPIGDAFGNAVRRAWRRGGAPGAAHEVIERDDGLLTVHDSGRYFTGPAEWNAVERLAVEEARGRVLDVGCGPGRHAVHMRARHLPVLGVEPSAGAAAVARERGVEVLEARLDELQPDLGGFDTVLLGGQNLGLLGNREQAPQLLALLADLTTADGVLLGVGIDPERLKSPEHARYADANRAAGRLPGQQRFRVRDGAVATDWFDYLLASPTELEQLAVGTGWTLAEVTEDGPHYLARLERRGRPDPRPTRGGAPAPARPES</sequence>
<dbReference type="RefSeq" id="WP_162870230.1">
    <property type="nucleotide sequence ID" value="NZ_RJVJ01000002.1"/>
</dbReference>
<evidence type="ECO:0000256" key="2">
    <source>
        <dbReference type="ARBA" id="ARBA00022679"/>
    </source>
</evidence>
<dbReference type="GO" id="GO:0032259">
    <property type="term" value="P:methylation"/>
    <property type="evidence" value="ECO:0007669"/>
    <property type="project" value="UniProtKB-KW"/>
</dbReference>
<feature type="region of interest" description="Disordered" evidence="4">
    <location>
        <begin position="1"/>
        <end position="41"/>
    </location>
</feature>
<name>A0A8G1XA35_9ACTN</name>
<evidence type="ECO:0000313" key="6">
    <source>
        <dbReference type="EMBL" id="ROR37428.1"/>
    </source>
</evidence>
<dbReference type="InterPro" id="IPR029063">
    <property type="entry name" value="SAM-dependent_MTases_sf"/>
</dbReference>
<dbReference type="Gene3D" id="3.40.50.150">
    <property type="entry name" value="Vaccinia Virus protein VP39"/>
    <property type="match status" value="1"/>
</dbReference>
<organism evidence="6 7">
    <name type="scientific">Kitasatospora cineracea</name>
    <dbReference type="NCBI Taxonomy" id="88074"/>
    <lineage>
        <taxon>Bacteria</taxon>
        <taxon>Bacillati</taxon>
        <taxon>Actinomycetota</taxon>
        <taxon>Actinomycetes</taxon>
        <taxon>Kitasatosporales</taxon>
        <taxon>Streptomycetaceae</taxon>
        <taxon>Kitasatospora</taxon>
    </lineage>
</organism>
<dbReference type="AlphaFoldDB" id="A0A8G1XA35"/>
<dbReference type="PANTHER" id="PTHR43464:SF19">
    <property type="entry name" value="UBIQUINONE BIOSYNTHESIS O-METHYLTRANSFERASE, MITOCHONDRIAL"/>
    <property type="match status" value="1"/>
</dbReference>
<protein>
    <submittedName>
        <fullName evidence="6">Methyltransferase family protein</fullName>
    </submittedName>
</protein>
<evidence type="ECO:0000256" key="4">
    <source>
        <dbReference type="SAM" id="MobiDB-lite"/>
    </source>
</evidence>
<reference evidence="6 7" key="1">
    <citation type="submission" date="2018-11" db="EMBL/GenBank/DDBJ databases">
        <title>Sequencing the genomes of 1000 actinobacteria strains.</title>
        <authorList>
            <person name="Klenk H.-P."/>
        </authorList>
    </citation>
    <scope>NUCLEOTIDE SEQUENCE [LARGE SCALE GENOMIC DNA]</scope>
    <source>
        <strain evidence="6 7">DSM 44780</strain>
    </source>
</reference>
<dbReference type="CDD" id="cd02440">
    <property type="entry name" value="AdoMet_MTases"/>
    <property type="match status" value="1"/>
</dbReference>
<proteinExistence type="predicted"/>
<evidence type="ECO:0000313" key="7">
    <source>
        <dbReference type="Proteomes" id="UP000267408"/>
    </source>
</evidence>
<feature type="compositionally biased region" description="Low complexity" evidence="4">
    <location>
        <begin position="14"/>
        <end position="27"/>
    </location>
</feature>
<feature type="domain" description="Methyltransferase" evidence="5">
    <location>
        <begin position="103"/>
        <end position="191"/>
    </location>
</feature>
<dbReference type="Pfam" id="PF13649">
    <property type="entry name" value="Methyltransf_25"/>
    <property type="match status" value="1"/>
</dbReference>
<accession>A0A8G1XA35</accession>